<dbReference type="AlphaFoldDB" id="A0A9E3H5S5"/>
<reference evidence="1" key="1">
    <citation type="submission" date="2021-05" db="EMBL/GenBank/DDBJ databases">
        <authorList>
            <person name="Pietrasiak N."/>
            <person name="Ward R."/>
            <person name="Stajich J.E."/>
            <person name="Kurbessoian T."/>
        </authorList>
    </citation>
    <scope>NUCLEOTIDE SEQUENCE</scope>
    <source>
        <strain evidence="1">HA4357-MV3</strain>
    </source>
</reference>
<evidence type="ECO:0000313" key="1">
    <source>
        <dbReference type="EMBL" id="MBW4430974.1"/>
    </source>
</evidence>
<protein>
    <submittedName>
        <fullName evidence="1">Uncharacterized protein</fullName>
    </submittedName>
</protein>
<sequence length="179" mass="20077">MFYVALFSSVLIASNFTDTPLLKNPINKYNYKPYVVSQNENESKNEDVFSAESEGFLFQITKCKRISPEKTECNLLIKNKREDRGITIYGNPGKYSGSRTRIIDSSGNEAFASKVTIGDKSNRAYVSTSILRDIPIKAIITFDGVITNNISAYVIVVNSSDNYQRTEVKFLPESSDAKK</sequence>
<accession>A0A9E3H5S5</accession>
<name>A0A9E3H5S5_9NOST</name>
<evidence type="ECO:0000313" key="2">
    <source>
        <dbReference type="Proteomes" id="UP000813215"/>
    </source>
</evidence>
<organism evidence="1 2">
    <name type="scientific">Pelatocladus maniniholoensis HA4357-MV3</name>
    <dbReference type="NCBI Taxonomy" id="1117104"/>
    <lineage>
        <taxon>Bacteria</taxon>
        <taxon>Bacillati</taxon>
        <taxon>Cyanobacteriota</taxon>
        <taxon>Cyanophyceae</taxon>
        <taxon>Nostocales</taxon>
        <taxon>Nostocaceae</taxon>
        <taxon>Pelatocladus</taxon>
    </lineage>
</organism>
<comment type="caution">
    <text evidence="1">The sequence shown here is derived from an EMBL/GenBank/DDBJ whole genome shotgun (WGS) entry which is preliminary data.</text>
</comment>
<gene>
    <name evidence="1" type="ORF">KME28_04370</name>
</gene>
<proteinExistence type="predicted"/>
<dbReference type="EMBL" id="JAHHHW010000044">
    <property type="protein sequence ID" value="MBW4430974.1"/>
    <property type="molecule type" value="Genomic_DNA"/>
</dbReference>
<reference evidence="1" key="2">
    <citation type="journal article" date="2022" name="Microbiol. Resour. Announc.">
        <title>Metagenome Sequencing to Explore Phylogenomics of Terrestrial Cyanobacteria.</title>
        <authorList>
            <person name="Ward R.D."/>
            <person name="Stajich J.E."/>
            <person name="Johansen J.R."/>
            <person name="Huntemann M."/>
            <person name="Clum A."/>
            <person name="Foster B."/>
            <person name="Foster B."/>
            <person name="Roux S."/>
            <person name="Palaniappan K."/>
            <person name="Varghese N."/>
            <person name="Mukherjee S."/>
            <person name="Reddy T.B.K."/>
            <person name="Daum C."/>
            <person name="Copeland A."/>
            <person name="Chen I.A."/>
            <person name="Ivanova N.N."/>
            <person name="Kyrpides N.C."/>
            <person name="Shapiro N."/>
            <person name="Eloe-Fadrosh E.A."/>
            <person name="Pietrasiak N."/>
        </authorList>
    </citation>
    <scope>NUCLEOTIDE SEQUENCE</scope>
    <source>
        <strain evidence="1">HA4357-MV3</strain>
    </source>
</reference>
<dbReference type="Proteomes" id="UP000813215">
    <property type="component" value="Unassembled WGS sequence"/>
</dbReference>